<evidence type="ECO:0000256" key="1">
    <source>
        <dbReference type="SAM" id="MobiDB-lite"/>
    </source>
</evidence>
<comment type="caution">
    <text evidence="2">The sequence shown here is derived from an EMBL/GenBank/DDBJ whole genome shotgun (WGS) entry which is preliminary data.</text>
</comment>
<dbReference type="AlphaFoldDB" id="A0A5M5QHP8"/>
<protein>
    <submittedName>
        <fullName evidence="2">Uncharacterized protein</fullName>
    </submittedName>
</protein>
<accession>A0A5M5QHP8</accession>
<dbReference type="EMBL" id="VWCJ01000001">
    <property type="protein sequence ID" value="KAA5001810.1"/>
    <property type="molecule type" value="Genomic_DNA"/>
</dbReference>
<reference evidence="2 3" key="1">
    <citation type="journal article" date="2019" name="Nat. Med.">
        <title>A library of human gut bacterial isolates paired with longitudinal multiomics data enables mechanistic microbiome research.</title>
        <authorList>
            <person name="Poyet M."/>
            <person name="Groussin M."/>
            <person name="Gibbons S.M."/>
            <person name="Avila-Pacheco J."/>
            <person name="Jiang X."/>
            <person name="Kearney S.M."/>
            <person name="Perrotta A.R."/>
            <person name="Berdy B."/>
            <person name="Zhao S."/>
            <person name="Lieberman T.D."/>
            <person name="Swanson P.K."/>
            <person name="Smith M."/>
            <person name="Roesemann S."/>
            <person name="Alexander J.E."/>
            <person name="Rich S.A."/>
            <person name="Livny J."/>
            <person name="Vlamakis H."/>
            <person name="Clish C."/>
            <person name="Bullock K."/>
            <person name="Deik A."/>
            <person name="Scott J."/>
            <person name="Pierce K.A."/>
            <person name="Xavier R.J."/>
            <person name="Alm E.J."/>
        </authorList>
    </citation>
    <scope>NUCLEOTIDE SEQUENCE [LARGE SCALE GENOMIC DNA]</scope>
    <source>
        <strain evidence="2 3">BIOML-A46</strain>
    </source>
</reference>
<dbReference type="Proteomes" id="UP000460666">
    <property type="component" value="Unassembled WGS sequence"/>
</dbReference>
<proteinExistence type="predicted"/>
<evidence type="ECO:0000313" key="2">
    <source>
        <dbReference type="EMBL" id="KAA5001810.1"/>
    </source>
</evidence>
<organism evidence="2 3">
    <name type="scientific">Bacteroides fragilis</name>
    <dbReference type="NCBI Taxonomy" id="817"/>
    <lineage>
        <taxon>Bacteria</taxon>
        <taxon>Pseudomonadati</taxon>
        <taxon>Bacteroidota</taxon>
        <taxon>Bacteroidia</taxon>
        <taxon>Bacteroidales</taxon>
        <taxon>Bacteroidaceae</taxon>
        <taxon>Bacteroides</taxon>
    </lineage>
</organism>
<name>A0A5M5QHP8_BACFG</name>
<feature type="region of interest" description="Disordered" evidence="1">
    <location>
        <begin position="160"/>
        <end position="198"/>
    </location>
</feature>
<gene>
    <name evidence="2" type="ORF">F2Z89_00430</name>
</gene>
<feature type="compositionally biased region" description="Basic and acidic residues" evidence="1">
    <location>
        <begin position="160"/>
        <end position="173"/>
    </location>
</feature>
<dbReference type="RefSeq" id="WP_032568325.1">
    <property type="nucleotide sequence ID" value="NZ_BAABYZ010000001.1"/>
</dbReference>
<sequence>MSLRISKAKMTKKGCLEVSYADLEGNDIVFRGINPVHVDLKNALQNLIPFMVEITEQKESGYINWERPASCLEDEFFKKFDVTGVSIGGDSSFEVCVLTAKRTLMTNKVLNICSPGIGFDPDNEQYVHCEDFRDAVHKLLYEAELYVTENKCSEIQKEFEFKEGEDPFDKTDGTDEEEDGEGEYSTVEHEEFVLEPAS</sequence>
<evidence type="ECO:0000313" key="3">
    <source>
        <dbReference type="Proteomes" id="UP000460666"/>
    </source>
</evidence>